<dbReference type="OrthoDB" id="1305198at2759"/>
<dbReference type="GeneID" id="113701561"/>
<protein>
    <submittedName>
        <fullName evidence="2">Protein NLP3-like</fullName>
    </submittedName>
</protein>
<sequence>MAKEAQTSPSTPFPTAGLGPCELSCSHSTTLNFHQWVFWSTFCNGKVHCGKPRAAAAAAAATADSAVIKKQIIRFLQLLMQTIYWKCVVQFWGTVKIGDKTYLTTCDQPFAFRYFTHRDVRKLCEYRKHCLDYLIPVDDEEDEVQLIIGPPGRVFRSGFPEHAPDVGDYTSREYPQRDYAVDRVMGYWALPIYYHLTRHLPISKPRSHINKIGKRIRTALKSPFPRLYT</sequence>
<proteinExistence type="predicted"/>
<dbReference type="PANTHER" id="PTHR32002:SF62">
    <property type="entry name" value="PROTEIN NLP6-LIKE ISOFORM X1"/>
    <property type="match status" value="1"/>
</dbReference>
<reference evidence="2" key="2">
    <citation type="submission" date="2025-08" db="UniProtKB">
        <authorList>
            <consortium name="RefSeq"/>
        </authorList>
    </citation>
    <scope>IDENTIFICATION</scope>
    <source>
        <tissue evidence="2">Leaves</tissue>
    </source>
</reference>
<reference evidence="1" key="1">
    <citation type="journal article" date="2025" name="Foods">
        <title>Unveiling the Microbial Signatures of Arabica Coffee Cherries: Insights into Ripeness Specific Diversity, Functional Traits, and Implications for Quality and Safety.</title>
        <authorList>
            <consortium name="RefSeq"/>
            <person name="Tenea G.N."/>
            <person name="Cifuentes V."/>
            <person name="Reyes P."/>
            <person name="Cevallos-Vallejos M."/>
        </authorList>
    </citation>
    <scope>NUCLEOTIDE SEQUENCE [LARGE SCALE GENOMIC DNA]</scope>
</reference>
<dbReference type="AlphaFoldDB" id="A0A6P6TKL9"/>
<evidence type="ECO:0000313" key="1">
    <source>
        <dbReference type="Proteomes" id="UP001652660"/>
    </source>
</evidence>
<dbReference type="RefSeq" id="XP_027078081.1">
    <property type="nucleotide sequence ID" value="XM_027222280.2"/>
</dbReference>
<gene>
    <name evidence="2" type="primary">LOC113701561</name>
</gene>
<dbReference type="GO" id="GO:0003700">
    <property type="term" value="F:DNA-binding transcription factor activity"/>
    <property type="evidence" value="ECO:0007669"/>
    <property type="project" value="InterPro"/>
</dbReference>
<dbReference type="InterPro" id="IPR045012">
    <property type="entry name" value="NLP"/>
</dbReference>
<dbReference type="PANTHER" id="PTHR32002">
    <property type="entry name" value="PROTEIN NLP8"/>
    <property type="match status" value="1"/>
</dbReference>
<accession>A0A6P6TKL9</accession>
<evidence type="ECO:0000313" key="2">
    <source>
        <dbReference type="RefSeq" id="XP_027078081.1"/>
    </source>
</evidence>
<dbReference type="Proteomes" id="UP001652660">
    <property type="component" value="Chromosome 7e"/>
</dbReference>
<name>A0A6P6TKL9_COFAR</name>
<keyword evidence="1" id="KW-1185">Reference proteome</keyword>
<organism evidence="1 2">
    <name type="scientific">Coffea arabica</name>
    <name type="common">Arabian coffee</name>
    <dbReference type="NCBI Taxonomy" id="13443"/>
    <lineage>
        <taxon>Eukaryota</taxon>
        <taxon>Viridiplantae</taxon>
        <taxon>Streptophyta</taxon>
        <taxon>Embryophyta</taxon>
        <taxon>Tracheophyta</taxon>
        <taxon>Spermatophyta</taxon>
        <taxon>Magnoliopsida</taxon>
        <taxon>eudicotyledons</taxon>
        <taxon>Gunneridae</taxon>
        <taxon>Pentapetalae</taxon>
        <taxon>asterids</taxon>
        <taxon>lamiids</taxon>
        <taxon>Gentianales</taxon>
        <taxon>Rubiaceae</taxon>
        <taxon>Ixoroideae</taxon>
        <taxon>Gardenieae complex</taxon>
        <taxon>Bertiereae - Coffeeae clade</taxon>
        <taxon>Coffeeae</taxon>
        <taxon>Coffea</taxon>
    </lineage>
</organism>